<gene>
    <name evidence="15" type="ORF">C0Q70_01025</name>
</gene>
<dbReference type="PANTHER" id="PTHR46730:SF1">
    <property type="entry name" value="PLAT DOMAIN-CONTAINING PROTEIN"/>
    <property type="match status" value="1"/>
</dbReference>
<dbReference type="EMBL" id="PZQS01000001">
    <property type="protein sequence ID" value="PVD38410.1"/>
    <property type="molecule type" value="Genomic_DNA"/>
</dbReference>
<dbReference type="SUPFAM" id="SSF57184">
    <property type="entry name" value="Growth factor receptor domain"/>
    <property type="match status" value="1"/>
</dbReference>
<dbReference type="InterPro" id="IPR000152">
    <property type="entry name" value="EGF-type_Asp/Asn_hydroxyl_site"/>
</dbReference>
<feature type="domain" description="PKD" evidence="13">
    <location>
        <begin position="877"/>
        <end position="937"/>
    </location>
</feature>
<dbReference type="PROSITE" id="PS51111">
    <property type="entry name" value="REJ"/>
    <property type="match status" value="1"/>
</dbReference>
<organism evidence="15 16">
    <name type="scientific">Pomacea canaliculata</name>
    <name type="common">Golden apple snail</name>
    <dbReference type="NCBI Taxonomy" id="400727"/>
    <lineage>
        <taxon>Eukaryota</taxon>
        <taxon>Metazoa</taxon>
        <taxon>Spiralia</taxon>
        <taxon>Lophotrochozoa</taxon>
        <taxon>Mollusca</taxon>
        <taxon>Gastropoda</taxon>
        <taxon>Caenogastropoda</taxon>
        <taxon>Architaenioglossa</taxon>
        <taxon>Ampullarioidea</taxon>
        <taxon>Ampullariidae</taxon>
        <taxon>Pomacea</taxon>
    </lineage>
</organism>
<evidence type="ECO:0000256" key="11">
    <source>
        <dbReference type="SAM" id="MobiDB-lite"/>
    </source>
</evidence>
<dbReference type="InterPro" id="IPR002859">
    <property type="entry name" value="PKD/REJ-like"/>
</dbReference>
<feature type="region of interest" description="Disordered" evidence="11">
    <location>
        <begin position="1"/>
        <end position="57"/>
    </location>
</feature>
<dbReference type="InterPro" id="IPR013783">
    <property type="entry name" value="Ig-like_fold"/>
</dbReference>
<dbReference type="FunFam" id="2.10.25.10:FF:000038">
    <property type="entry name" value="Fibrillin 2"/>
    <property type="match status" value="1"/>
</dbReference>
<feature type="compositionally biased region" description="Low complexity" evidence="11">
    <location>
        <begin position="1760"/>
        <end position="1780"/>
    </location>
</feature>
<evidence type="ECO:0000259" key="13">
    <source>
        <dbReference type="PROSITE" id="PS50093"/>
    </source>
</evidence>
<dbReference type="GO" id="GO:0005509">
    <property type="term" value="F:calcium ion binding"/>
    <property type="evidence" value="ECO:0007669"/>
    <property type="project" value="InterPro"/>
</dbReference>
<protein>
    <submittedName>
        <fullName evidence="15">Uncharacterized protein</fullName>
    </submittedName>
</protein>
<sequence length="1985" mass="217543">MLLPLTSQRQHHQRRQPPLPPLLPRQQDLRKKVRRVHKSWSHPLSSQQQQEQLRARRQQHLPTPLTKFATDRPILQQPQSVFRVPPVTGHTRDFNNGAALRPLHIFCCGTRLFLRCVLSPAELHPGELYRQTQLLFHPRHALQQCYNSSSHGSLDIKGSTGDPCVNNPCPPHSQCQGVGYSYTCTCDPGYSKQSDRCTLMNASAIHVQKMASAPTQLVASSAFVAQVSSKEEIVVKILTSAPALTHVVSMHSATTPTEVTTAPVAQVTKTPGCLYSRFHKMGENFLLFICDEDIDECQDPVTYPCQQHAVCENLRGIYLCTCLQGFVPQGGACQEAKTFELIFPSTLEADNLTLQVDAELRLNLSSQFLGITLSSGSRRLFLRLSTNYSGGTLVLKNALSPLFDQISFNYTLVNQTSLDIVDVDECKEVNWTDCSTNGSSCKNTVGGYTCECSPGFVDYFDSKRPGRLCLAIDNNHQQPIKGLAMTVKSMSQITSPNSKYQVGDKVVFTLSMTEGSHVKFRIQFGDGGADSLVHPNIISYLSSVSLNYTYERSGVWTAVVNASNAVSYMMASTNVKIIEPVRNLILNTTEISQSPASTYLFTVALKTTNLTLEDVACKFDFGDGQSETRSQDSLTQTKSISTTHGYNIGIFDITVVCSNNISAQSLNTTAKAEEVISGLKVLPARYTSGVDLGDGRQETYTLGNNRRGSSVIQMPVKYSQVGRYSVSLSAENLLSRATVALTNRIRVLNIVKDLVLVAPGPVAYPPGRANLAVVYSLTSSPPSDVSCEIIAEFLFSSVYTTSEISVGNNLTLPLTFTDVSAVGVNSVTVNCSNPLSYQVLQADVLVQAVVEEVAVRVNQTYIMVKGAVDVNISVGFGSHAQYILDFGDGSNFSGVFVPTVVEKKVLTIRHAFEWAGLYTVTLSVFNRVSSSVARAMVGALEEVTDVSLSAWYQPLDNNDTLRGGHGSAGDVFPLEREIILVAALGSGNDITYTWSLGDGGPPVSTRDKLLRHTFRSVGRYLVSVNASNALFYGTANTVVTIHQTVLMHTLTNNGPTDAYRTIRFTLTLARLGTDTCFVWNMGDGSEDYVFGESHCAKYTNTSVDKFSKIPSTLQVIQDHMYRTNDTFYVKVLAKNLVSEGVINNIAVISGVSCHYPQVHIAGGGQQIDKPVTRLKSQWISIESTVDINCQVTQQADYFWKTERVLTGNNFLDFKFEVVSVDSISAGLFKILYTAGVFELGTYRISLNVSMKGIPGLFQSHFTYLLINPTPLVAYIRGGASRIVGYDKVFFLDAISDSYDPDQRDLKDKTGLAFQWYCQRAGETLPDNPPVIVIPTNVSQVDFRGQGGCFGTGPGKLPVGLSGYLQANSFFLQFKSVNVFTVEVRKDNRLSTYVQAVTVVDGDPPQLNIECVINCNSKVNPSGEFTLLVRCLQCRPTDRITFQWSLFLESKDGALTSVAIPDNATPTGLSSPGISFKPSYLKGGLTYRLRVDGVRDGYAPGYTEYVFVTNLPPYGGNCWIFPQEGFALDTLFVINCSGWLNPGEESSSGRGLIYRFWISPPVNPISFFTMALTLSHRRRLAPFPYRRQQRRHLQEPVTTTVAGGRSMSTTTTAQTSTERSPEEKQKLTELRTEVVKSLAKTTALTLDSLQQTARAVKVITDQTDEISEECQRVTVGTMADITVSFSSMVAEERTQSIEQEMNTAGDIVATLGNVLLAATKGVTVQDILILSLKDASTDGLASVSTMPTNITTWSTSPNSRGPSSGVSLLASSSVAAPTSTTEQPTLNKREQVRLLTQQTMALADVVAKTVLQRQVPGAPPVVLSSRLFTVTVARNTENFLVDNATSFLDTQFVTTNKNPYIWDASAKEVTSPVLSMKVYDELGTNINVSDLSQPIKIEITTGATGTVPVSVIPFLTGDADLYYHVIDPQWNMTEALSIDLKPLDRHVTLEAFFKWGSSPTATDYDFYRRRFRLHRTEAQGDHAPSA</sequence>
<keyword evidence="3 10" id="KW-0245">EGF-like domain</keyword>
<evidence type="ECO:0000256" key="9">
    <source>
        <dbReference type="ARBA" id="ARBA00023157"/>
    </source>
</evidence>
<dbReference type="PANTHER" id="PTHR46730">
    <property type="entry name" value="POLYCYSTIN-1"/>
    <property type="match status" value="1"/>
</dbReference>
<dbReference type="Gene3D" id="2.60.40.10">
    <property type="entry name" value="Immunoglobulins"/>
    <property type="match status" value="3"/>
</dbReference>
<dbReference type="InterPro" id="IPR035986">
    <property type="entry name" value="PKD_dom_sf"/>
</dbReference>
<comment type="subcellular location">
    <subcellularLocation>
        <location evidence="1">Membrane</location>
        <topology evidence="1">Multi-pass membrane protein</topology>
    </subcellularLocation>
</comment>
<feature type="domain" description="PKD" evidence="13">
    <location>
        <begin position="489"/>
        <end position="584"/>
    </location>
</feature>
<evidence type="ECO:0000256" key="3">
    <source>
        <dbReference type="ARBA" id="ARBA00022536"/>
    </source>
</evidence>
<dbReference type="Pfam" id="PF02010">
    <property type="entry name" value="REJ"/>
    <property type="match status" value="1"/>
</dbReference>
<dbReference type="GO" id="GO:0005886">
    <property type="term" value="C:plasma membrane"/>
    <property type="evidence" value="ECO:0007669"/>
    <property type="project" value="TreeGrafter"/>
</dbReference>
<dbReference type="PROSITE" id="PS50093">
    <property type="entry name" value="PKD"/>
    <property type="match status" value="3"/>
</dbReference>
<feature type="domain" description="PKD" evidence="13">
    <location>
        <begin position="985"/>
        <end position="1041"/>
    </location>
</feature>
<dbReference type="PROSITE" id="PS01186">
    <property type="entry name" value="EGF_2"/>
    <property type="match status" value="2"/>
</dbReference>
<evidence type="ECO:0000313" key="15">
    <source>
        <dbReference type="EMBL" id="PVD38410.1"/>
    </source>
</evidence>
<dbReference type="Gene3D" id="2.10.25.10">
    <property type="entry name" value="Laminin"/>
    <property type="match status" value="3"/>
</dbReference>
<dbReference type="OrthoDB" id="444119at2759"/>
<dbReference type="SUPFAM" id="SSF49299">
    <property type="entry name" value="PKD domain"/>
    <property type="match status" value="3"/>
</dbReference>
<comment type="caution">
    <text evidence="15">The sequence shown here is derived from an EMBL/GenBank/DDBJ whole genome shotgun (WGS) entry which is preliminary data.</text>
</comment>
<evidence type="ECO:0000256" key="10">
    <source>
        <dbReference type="PROSITE-ProRule" id="PRU00076"/>
    </source>
</evidence>
<dbReference type="CDD" id="cd00146">
    <property type="entry name" value="PKD"/>
    <property type="match status" value="2"/>
</dbReference>
<feature type="region of interest" description="Disordered" evidence="11">
    <location>
        <begin position="1751"/>
        <end position="1784"/>
    </location>
</feature>
<comment type="caution">
    <text evidence="10">Lacks conserved residue(s) required for the propagation of feature annotation.</text>
</comment>
<feature type="region of interest" description="Disordered" evidence="11">
    <location>
        <begin position="1590"/>
        <end position="1624"/>
    </location>
</feature>
<reference evidence="15 16" key="1">
    <citation type="submission" date="2018-04" db="EMBL/GenBank/DDBJ databases">
        <title>The genome of golden apple snail Pomacea canaliculata provides insight into stress tolerance and invasive adaptation.</title>
        <authorList>
            <person name="Liu C."/>
            <person name="Liu B."/>
            <person name="Ren Y."/>
            <person name="Zhang Y."/>
            <person name="Wang H."/>
            <person name="Li S."/>
            <person name="Jiang F."/>
            <person name="Yin L."/>
            <person name="Zhang G."/>
            <person name="Qian W."/>
            <person name="Fan W."/>
        </authorList>
    </citation>
    <scope>NUCLEOTIDE SEQUENCE [LARGE SCALE GENOMIC DNA]</scope>
    <source>
        <strain evidence="15">SZHN2017</strain>
        <tissue evidence="15">Muscle</tissue>
    </source>
</reference>
<dbReference type="PROSITE" id="PS00010">
    <property type="entry name" value="ASX_HYDROXYL"/>
    <property type="match status" value="2"/>
</dbReference>
<proteinExistence type="inferred from homology"/>
<keyword evidence="8" id="KW-0472">Membrane</keyword>
<evidence type="ECO:0000313" key="16">
    <source>
        <dbReference type="Proteomes" id="UP000245119"/>
    </source>
</evidence>
<evidence type="ECO:0000256" key="6">
    <source>
        <dbReference type="ARBA" id="ARBA00022737"/>
    </source>
</evidence>
<dbReference type="CDD" id="cd00054">
    <property type="entry name" value="EGF_CA"/>
    <property type="match status" value="3"/>
</dbReference>
<feature type="compositionally biased region" description="Low complexity" evidence="11">
    <location>
        <begin position="1605"/>
        <end position="1617"/>
    </location>
</feature>
<dbReference type="SMART" id="SM00089">
    <property type="entry name" value="PKD"/>
    <property type="match status" value="5"/>
</dbReference>
<dbReference type="PROSITE" id="PS50026">
    <property type="entry name" value="EGF_3"/>
    <property type="match status" value="3"/>
</dbReference>
<keyword evidence="16" id="KW-1185">Reference proteome</keyword>
<evidence type="ECO:0000259" key="14">
    <source>
        <dbReference type="PROSITE" id="PS51111"/>
    </source>
</evidence>
<keyword evidence="5" id="KW-0732">Signal</keyword>
<comment type="similarity">
    <text evidence="2">Belongs to the polycystin family.</text>
</comment>
<dbReference type="InterPro" id="IPR000742">
    <property type="entry name" value="EGF"/>
</dbReference>
<feature type="domain" description="EGF-like" evidence="12">
    <location>
        <begin position="160"/>
        <end position="198"/>
    </location>
</feature>
<evidence type="ECO:0000256" key="2">
    <source>
        <dbReference type="ARBA" id="ARBA00007200"/>
    </source>
</evidence>
<accession>A0A2T7PYD4</accession>
<dbReference type="SMART" id="SM00181">
    <property type="entry name" value="EGF"/>
    <property type="match status" value="3"/>
</dbReference>
<dbReference type="InterPro" id="IPR001881">
    <property type="entry name" value="EGF-like_Ca-bd_dom"/>
</dbReference>
<evidence type="ECO:0000256" key="7">
    <source>
        <dbReference type="ARBA" id="ARBA00022989"/>
    </source>
</evidence>
<dbReference type="InterPro" id="IPR000601">
    <property type="entry name" value="PKD_dom"/>
</dbReference>
<evidence type="ECO:0000259" key="12">
    <source>
        <dbReference type="PROSITE" id="PS50026"/>
    </source>
</evidence>
<feature type="domain" description="EGF-like" evidence="12">
    <location>
        <begin position="422"/>
        <end position="461"/>
    </location>
</feature>
<keyword evidence="6" id="KW-0677">Repeat</keyword>
<feature type="domain" description="REJ" evidence="14">
    <location>
        <begin position="1153"/>
        <end position="1544"/>
    </location>
</feature>
<evidence type="ECO:0000256" key="4">
    <source>
        <dbReference type="ARBA" id="ARBA00022692"/>
    </source>
</evidence>
<feature type="domain" description="EGF-like" evidence="12">
    <location>
        <begin position="293"/>
        <end position="334"/>
    </location>
</feature>
<dbReference type="InterPro" id="IPR018097">
    <property type="entry name" value="EGF_Ca-bd_CS"/>
</dbReference>
<name>A0A2T7PYD4_POMCA</name>
<dbReference type="Pfam" id="PF00801">
    <property type="entry name" value="PKD"/>
    <property type="match status" value="3"/>
</dbReference>
<dbReference type="SMART" id="SM00179">
    <property type="entry name" value="EGF_CA"/>
    <property type="match status" value="3"/>
</dbReference>
<dbReference type="InterPro" id="IPR009030">
    <property type="entry name" value="Growth_fac_rcpt_cys_sf"/>
</dbReference>
<dbReference type="Pfam" id="PF07645">
    <property type="entry name" value="EGF_CA"/>
    <property type="match status" value="2"/>
</dbReference>
<dbReference type="PROSITE" id="PS01187">
    <property type="entry name" value="EGF_CA"/>
    <property type="match status" value="2"/>
</dbReference>
<dbReference type="GO" id="GO:0005261">
    <property type="term" value="F:monoatomic cation channel activity"/>
    <property type="evidence" value="ECO:0007669"/>
    <property type="project" value="TreeGrafter"/>
</dbReference>
<keyword evidence="9" id="KW-1015">Disulfide bond</keyword>
<evidence type="ECO:0000256" key="5">
    <source>
        <dbReference type="ARBA" id="ARBA00022729"/>
    </source>
</evidence>
<keyword evidence="4" id="KW-0812">Transmembrane</keyword>
<evidence type="ECO:0000256" key="8">
    <source>
        <dbReference type="ARBA" id="ARBA00023136"/>
    </source>
</evidence>
<dbReference type="InterPro" id="IPR022409">
    <property type="entry name" value="PKD/Chitinase_dom"/>
</dbReference>
<keyword evidence="7" id="KW-1133">Transmembrane helix</keyword>
<evidence type="ECO:0000256" key="1">
    <source>
        <dbReference type="ARBA" id="ARBA00004141"/>
    </source>
</evidence>
<dbReference type="Proteomes" id="UP000245119">
    <property type="component" value="Linkage Group LG1"/>
</dbReference>
<dbReference type="GO" id="GO:0006816">
    <property type="term" value="P:calcium ion transport"/>
    <property type="evidence" value="ECO:0007669"/>
    <property type="project" value="TreeGrafter"/>
</dbReference>
<feature type="compositionally biased region" description="Basic residues" evidence="11">
    <location>
        <begin position="31"/>
        <end position="40"/>
    </location>
</feature>
<dbReference type="InterPro" id="IPR014010">
    <property type="entry name" value="REJ_dom"/>
</dbReference>
<dbReference type="InterPro" id="IPR049883">
    <property type="entry name" value="NOTCH1_EGF-like"/>
</dbReference>